<evidence type="ECO:0000313" key="6">
    <source>
        <dbReference type="Proteomes" id="UP001195483"/>
    </source>
</evidence>
<name>A0AAE0W3M1_9BIVA</name>
<accession>A0AAE0W3M1</accession>
<organism evidence="5 6">
    <name type="scientific">Potamilus streckersoni</name>
    <dbReference type="NCBI Taxonomy" id="2493646"/>
    <lineage>
        <taxon>Eukaryota</taxon>
        <taxon>Metazoa</taxon>
        <taxon>Spiralia</taxon>
        <taxon>Lophotrochozoa</taxon>
        <taxon>Mollusca</taxon>
        <taxon>Bivalvia</taxon>
        <taxon>Autobranchia</taxon>
        <taxon>Heteroconchia</taxon>
        <taxon>Palaeoheterodonta</taxon>
        <taxon>Unionida</taxon>
        <taxon>Unionoidea</taxon>
        <taxon>Unionidae</taxon>
        <taxon>Ambleminae</taxon>
        <taxon>Lampsilini</taxon>
        <taxon>Potamilus</taxon>
    </lineage>
</organism>
<evidence type="ECO:0000313" key="5">
    <source>
        <dbReference type="EMBL" id="KAK3600853.1"/>
    </source>
</evidence>
<keyword evidence="6" id="KW-1185">Reference proteome</keyword>
<dbReference type="InterPro" id="IPR007588">
    <property type="entry name" value="Znf_FLYWCH"/>
</dbReference>
<dbReference type="Pfam" id="PF04500">
    <property type="entry name" value="FLYWCH"/>
    <property type="match status" value="1"/>
</dbReference>
<reference evidence="5" key="3">
    <citation type="submission" date="2023-05" db="EMBL/GenBank/DDBJ databases">
        <authorList>
            <person name="Smith C.H."/>
        </authorList>
    </citation>
    <scope>NUCLEOTIDE SEQUENCE</scope>
    <source>
        <strain evidence="5">CHS0354</strain>
        <tissue evidence="5">Mantle</tissue>
    </source>
</reference>
<keyword evidence="2" id="KW-0863">Zinc-finger</keyword>
<feature type="domain" description="FLYWCH-type" evidence="4">
    <location>
        <begin position="4"/>
        <end position="60"/>
    </location>
</feature>
<dbReference type="Proteomes" id="UP001195483">
    <property type="component" value="Unassembled WGS sequence"/>
</dbReference>
<proteinExistence type="predicted"/>
<keyword evidence="1" id="KW-0479">Metal-binding</keyword>
<comment type="caution">
    <text evidence="5">The sequence shown here is derived from an EMBL/GenBank/DDBJ whole genome shotgun (WGS) entry which is preliminary data.</text>
</comment>
<dbReference type="AlphaFoldDB" id="A0AAE0W3M1"/>
<dbReference type="Gene3D" id="2.20.25.240">
    <property type="match status" value="1"/>
</dbReference>
<dbReference type="EMBL" id="JAEAOA010000874">
    <property type="protein sequence ID" value="KAK3600853.1"/>
    <property type="molecule type" value="Genomic_DNA"/>
</dbReference>
<evidence type="ECO:0000259" key="4">
    <source>
        <dbReference type="Pfam" id="PF04500"/>
    </source>
</evidence>
<dbReference type="GO" id="GO:0008270">
    <property type="term" value="F:zinc ion binding"/>
    <property type="evidence" value="ECO:0007669"/>
    <property type="project" value="UniProtKB-KW"/>
</dbReference>
<gene>
    <name evidence="5" type="ORF">CHS0354_014219</name>
</gene>
<sequence length="80" mass="9174">MGTERGKRKLVASDGYTYRINRQNQGTEWRCSIRNKFTACPVIIRQQGESLNELHQKHLHAAKQGVLTALRVKVVHDLFA</sequence>
<protein>
    <recommendedName>
        <fullName evidence="4">FLYWCH-type domain-containing protein</fullName>
    </recommendedName>
</protein>
<keyword evidence="3" id="KW-0862">Zinc</keyword>
<evidence type="ECO:0000256" key="1">
    <source>
        <dbReference type="ARBA" id="ARBA00022723"/>
    </source>
</evidence>
<evidence type="ECO:0000256" key="3">
    <source>
        <dbReference type="ARBA" id="ARBA00022833"/>
    </source>
</evidence>
<reference evidence="5" key="2">
    <citation type="journal article" date="2021" name="Genome Biol. Evol.">
        <title>Developing a high-quality reference genome for a parasitic bivalve with doubly uniparental inheritance (Bivalvia: Unionida).</title>
        <authorList>
            <person name="Smith C.H."/>
        </authorList>
    </citation>
    <scope>NUCLEOTIDE SEQUENCE</scope>
    <source>
        <strain evidence="5">CHS0354</strain>
        <tissue evidence="5">Mantle</tissue>
    </source>
</reference>
<reference evidence="5" key="1">
    <citation type="journal article" date="2021" name="Genome Biol. Evol.">
        <title>A High-Quality Reference Genome for a Parasitic Bivalve with Doubly Uniparental Inheritance (Bivalvia: Unionida).</title>
        <authorList>
            <person name="Smith C.H."/>
        </authorList>
    </citation>
    <scope>NUCLEOTIDE SEQUENCE</scope>
    <source>
        <strain evidence="5">CHS0354</strain>
    </source>
</reference>
<evidence type="ECO:0000256" key="2">
    <source>
        <dbReference type="ARBA" id="ARBA00022771"/>
    </source>
</evidence>